<proteinExistence type="predicted"/>
<feature type="region of interest" description="Disordered" evidence="1">
    <location>
        <begin position="75"/>
        <end position="115"/>
    </location>
</feature>
<evidence type="ECO:0000313" key="3">
    <source>
        <dbReference type="Proteomes" id="UP001353858"/>
    </source>
</evidence>
<comment type="caution">
    <text evidence="2">The sequence shown here is derived from an EMBL/GenBank/DDBJ whole genome shotgun (WGS) entry which is preliminary data.</text>
</comment>
<dbReference type="AlphaFoldDB" id="A0AAN7P0M5"/>
<dbReference type="PANTHER" id="PTHR37162">
    <property type="entry name" value="HAT FAMILY DIMERISATION DOMAINCONTAINING PROTEIN-RELATED"/>
    <property type="match status" value="1"/>
</dbReference>
<sequence length="365" mass="41264">MVTPSTSFAQVATAPARIPIQAVQAIGPEIKNIDVKELERELLPRLIDALKAVFALRKDSTEEVTSTKLTLDINRENKKRKDDQRTPPEEKGIEGSKPSFSQQKDTNMAKKPRGWPKGAIIDQLEPVLKEIFSDTKICQGINIKRTKTTKIIKNVLCKKETDDLVQQLRAQPFSIHVDESTDITDYKSLAVLVRYQHNFRVEAKLLELVELDATKIYEKFSQSLEKHGVPLKNIVTMQAVTNTETDTLLKCNRFAVRIKPWQPEVYRTKSEDDLPPTETTRHKEKPFATEHQVTACTEKLASLTTDEILPPASPIRSSLDEILMSSPIGLPKTPETPEHWKKPSHPHQPTPTTKDVNVDISLPVY</sequence>
<feature type="compositionally biased region" description="Basic and acidic residues" evidence="1">
    <location>
        <begin position="75"/>
        <end position="94"/>
    </location>
</feature>
<dbReference type="EMBL" id="JARPUR010000007">
    <property type="protein sequence ID" value="KAK4873131.1"/>
    <property type="molecule type" value="Genomic_DNA"/>
</dbReference>
<evidence type="ECO:0000313" key="2">
    <source>
        <dbReference type="EMBL" id="KAK4873131.1"/>
    </source>
</evidence>
<reference evidence="3" key="1">
    <citation type="submission" date="2023-01" db="EMBL/GenBank/DDBJ databases">
        <title>Key to firefly adult light organ development and bioluminescence: homeobox transcription factors regulate luciferase expression and transportation to peroxisome.</title>
        <authorList>
            <person name="Fu X."/>
        </authorList>
    </citation>
    <scope>NUCLEOTIDE SEQUENCE [LARGE SCALE GENOMIC DNA]</scope>
</reference>
<accession>A0AAN7P0M5</accession>
<name>A0AAN7P0M5_9COLE</name>
<keyword evidence="3" id="KW-1185">Reference proteome</keyword>
<evidence type="ECO:0000256" key="1">
    <source>
        <dbReference type="SAM" id="MobiDB-lite"/>
    </source>
</evidence>
<protein>
    <submittedName>
        <fullName evidence="2">Uncharacterized protein</fullName>
    </submittedName>
</protein>
<dbReference type="PANTHER" id="PTHR37162:SF1">
    <property type="entry name" value="BED-TYPE DOMAIN-CONTAINING PROTEIN"/>
    <property type="match status" value="1"/>
</dbReference>
<organism evidence="2 3">
    <name type="scientific">Aquatica leii</name>
    <dbReference type="NCBI Taxonomy" id="1421715"/>
    <lineage>
        <taxon>Eukaryota</taxon>
        <taxon>Metazoa</taxon>
        <taxon>Ecdysozoa</taxon>
        <taxon>Arthropoda</taxon>
        <taxon>Hexapoda</taxon>
        <taxon>Insecta</taxon>
        <taxon>Pterygota</taxon>
        <taxon>Neoptera</taxon>
        <taxon>Endopterygota</taxon>
        <taxon>Coleoptera</taxon>
        <taxon>Polyphaga</taxon>
        <taxon>Elateriformia</taxon>
        <taxon>Elateroidea</taxon>
        <taxon>Lampyridae</taxon>
        <taxon>Luciolinae</taxon>
        <taxon>Aquatica</taxon>
    </lineage>
</organism>
<gene>
    <name evidence="2" type="ORF">RN001_015160</name>
</gene>
<feature type="region of interest" description="Disordered" evidence="1">
    <location>
        <begin position="326"/>
        <end position="360"/>
    </location>
</feature>
<dbReference type="Proteomes" id="UP001353858">
    <property type="component" value="Unassembled WGS sequence"/>
</dbReference>